<evidence type="ECO:0008006" key="2">
    <source>
        <dbReference type="Google" id="ProtNLM"/>
    </source>
</evidence>
<accession>X1RT02</accession>
<comment type="caution">
    <text evidence="1">The sequence shown here is derived from an EMBL/GenBank/DDBJ whole genome shotgun (WGS) entry which is preliminary data.</text>
</comment>
<dbReference type="EMBL" id="BARW01007030">
    <property type="protein sequence ID" value="GAI83877.1"/>
    <property type="molecule type" value="Genomic_DNA"/>
</dbReference>
<organism evidence="1">
    <name type="scientific">marine sediment metagenome</name>
    <dbReference type="NCBI Taxonomy" id="412755"/>
    <lineage>
        <taxon>unclassified sequences</taxon>
        <taxon>metagenomes</taxon>
        <taxon>ecological metagenomes</taxon>
    </lineage>
</organism>
<protein>
    <recommendedName>
        <fullName evidence="2">DRTGG domain-containing protein</fullName>
    </recommendedName>
</protein>
<sequence length="90" mass="9977">MKELNSNEFLKLFGATTERCLIFTKVSTGRAPMIAIKSQEFKPSLVILHGVGKVDRLAIELAEQMQIPLAVSKMGSIDTLTKELRAFEPV</sequence>
<proteinExistence type="predicted"/>
<name>X1RT02_9ZZZZ</name>
<reference evidence="1" key="1">
    <citation type="journal article" date="2014" name="Front. Microbiol.">
        <title>High frequency of phylogenetically diverse reductive dehalogenase-homologous genes in deep subseafloor sedimentary metagenomes.</title>
        <authorList>
            <person name="Kawai M."/>
            <person name="Futagami T."/>
            <person name="Toyoda A."/>
            <person name="Takaki Y."/>
            <person name="Nishi S."/>
            <person name="Hori S."/>
            <person name="Arai W."/>
            <person name="Tsubouchi T."/>
            <person name="Morono Y."/>
            <person name="Uchiyama I."/>
            <person name="Ito T."/>
            <person name="Fujiyama A."/>
            <person name="Inagaki F."/>
            <person name="Takami H."/>
        </authorList>
    </citation>
    <scope>NUCLEOTIDE SEQUENCE</scope>
    <source>
        <strain evidence="1">Expedition CK06-06</strain>
    </source>
</reference>
<evidence type="ECO:0000313" key="1">
    <source>
        <dbReference type="EMBL" id="GAI83877.1"/>
    </source>
</evidence>
<dbReference type="AlphaFoldDB" id="X1RT02"/>
<gene>
    <name evidence="1" type="ORF">S12H4_14713</name>
</gene>